<keyword evidence="1" id="KW-0812">Transmembrane</keyword>
<dbReference type="EMBL" id="SRSC01000002">
    <property type="protein sequence ID" value="TGU72318.1"/>
    <property type="molecule type" value="Genomic_DNA"/>
</dbReference>
<feature type="transmembrane region" description="Helical" evidence="1">
    <location>
        <begin position="23"/>
        <end position="44"/>
    </location>
</feature>
<sequence length="64" mass="6974">MPAVNLKEFARTRIRFDSSGQGLVEYALILLLVAVAVFLAVQGFGSRVNDTYEVINSSVANTIK</sequence>
<organism evidence="2 3">
    <name type="scientific">Geomonas terrae</name>
    <dbReference type="NCBI Taxonomy" id="2562681"/>
    <lineage>
        <taxon>Bacteria</taxon>
        <taxon>Pseudomonadati</taxon>
        <taxon>Thermodesulfobacteriota</taxon>
        <taxon>Desulfuromonadia</taxon>
        <taxon>Geobacterales</taxon>
        <taxon>Geobacteraceae</taxon>
        <taxon>Geomonas</taxon>
    </lineage>
</organism>
<protein>
    <submittedName>
        <fullName evidence="2">Flp family type IVb pilin</fullName>
    </submittedName>
</protein>
<accession>A0A4S1CFK2</accession>
<proteinExistence type="predicted"/>
<comment type="caution">
    <text evidence="2">The sequence shown here is derived from an EMBL/GenBank/DDBJ whole genome shotgun (WGS) entry which is preliminary data.</text>
</comment>
<keyword evidence="1" id="KW-0472">Membrane</keyword>
<name>A0A4S1CFK2_9BACT</name>
<keyword evidence="1" id="KW-1133">Transmembrane helix</keyword>
<gene>
    <name evidence="2" type="ORF">E4633_08370</name>
</gene>
<keyword evidence="3" id="KW-1185">Reference proteome</keyword>
<reference evidence="2 3" key="1">
    <citation type="submission" date="2019-04" db="EMBL/GenBank/DDBJ databases">
        <title>Geobacter oryzae sp. nov., ferric-reducing bacteria isolated from paddy soil.</title>
        <authorList>
            <person name="Xu Z."/>
            <person name="Masuda Y."/>
            <person name="Itoh H."/>
            <person name="Senoo K."/>
        </authorList>
    </citation>
    <scope>NUCLEOTIDE SEQUENCE [LARGE SCALE GENOMIC DNA]</scope>
    <source>
        <strain evidence="2 3">Red111</strain>
    </source>
</reference>
<evidence type="ECO:0000313" key="2">
    <source>
        <dbReference type="EMBL" id="TGU72318.1"/>
    </source>
</evidence>
<dbReference type="AlphaFoldDB" id="A0A4S1CFK2"/>
<dbReference type="Proteomes" id="UP000306416">
    <property type="component" value="Unassembled WGS sequence"/>
</dbReference>
<evidence type="ECO:0000256" key="1">
    <source>
        <dbReference type="SAM" id="Phobius"/>
    </source>
</evidence>
<evidence type="ECO:0000313" key="3">
    <source>
        <dbReference type="Proteomes" id="UP000306416"/>
    </source>
</evidence>